<keyword evidence="5 10" id="KW-0812">Transmembrane</keyword>
<evidence type="ECO:0000256" key="4">
    <source>
        <dbReference type="ARBA" id="ARBA00022538"/>
    </source>
</evidence>
<comment type="caution">
    <text evidence="11">The sequence shown here is derived from an EMBL/GenBank/DDBJ whole genome shotgun (WGS) entry which is preliminary data.</text>
</comment>
<feature type="transmembrane region" description="Helical" evidence="10">
    <location>
        <begin position="28"/>
        <end position="46"/>
    </location>
</feature>
<dbReference type="PANTHER" id="PTHR32024:SF1">
    <property type="entry name" value="KTR SYSTEM POTASSIUM UPTAKE PROTEIN B"/>
    <property type="match status" value="1"/>
</dbReference>
<keyword evidence="9 10" id="KW-0472">Membrane</keyword>
<keyword evidence="8" id="KW-0406">Ion transport</keyword>
<accession>A0ABS0LRV5</accession>
<keyword evidence="2" id="KW-0813">Transport</keyword>
<comment type="subcellular location">
    <subcellularLocation>
        <location evidence="1">Cell membrane</location>
        <topology evidence="1">Multi-pass membrane protein</topology>
    </subcellularLocation>
</comment>
<dbReference type="InterPro" id="IPR003445">
    <property type="entry name" value="Cat_transpt"/>
</dbReference>
<reference evidence="11 12" key="1">
    <citation type="submission" date="2020-07" db="EMBL/GenBank/DDBJ databases">
        <title>Facklamia lactis sp. nov., isolated from raw milk.</title>
        <authorList>
            <person name="Doll E.V."/>
            <person name="Huptas C."/>
            <person name="Staib L."/>
            <person name="Wenning M."/>
            <person name="Scherer S."/>
        </authorList>
    </citation>
    <scope>NUCLEOTIDE SEQUENCE [LARGE SCALE GENOMIC DNA]</scope>
    <source>
        <strain evidence="11 12">DSM 111018</strain>
    </source>
</reference>
<evidence type="ECO:0000256" key="6">
    <source>
        <dbReference type="ARBA" id="ARBA00022958"/>
    </source>
</evidence>
<proteinExistence type="predicted"/>
<keyword evidence="3" id="KW-1003">Cell membrane</keyword>
<protein>
    <submittedName>
        <fullName evidence="11">Trk family potassium uptake protein</fullName>
    </submittedName>
</protein>
<evidence type="ECO:0000256" key="9">
    <source>
        <dbReference type="ARBA" id="ARBA00023136"/>
    </source>
</evidence>
<dbReference type="NCBIfam" id="TIGR00933">
    <property type="entry name" value="2a38"/>
    <property type="match status" value="1"/>
</dbReference>
<evidence type="ECO:0000256" key="7">
    <source>
        <dbReference type="ARBA" id="ARBA00022989"/>
    </source>
</evidence>
<dbReference type="Pfam" id="PF02386">
    <property type="entry name" value="TrkH"/>
    <property type="match status" value="1"/>
</dbReference>
<dbReference type="EMBL" id="JACBXQ010000005">
    <property type="protein sequence ID" value="MBG9986891.1"/>
    <property type="molecule type" value="Genomic_DNA"/>
</dbReference>
<evidence type="ECO:0000256" key="2">
    <source>
        <dbReference type="ARBA" id="ARBA00022448"/>
    </source>
</evidence>
<evidence type="ECO:0000256" key="8">
    <source>
        <dbReference type="ARBA" id="ARBA00023065"/>
    </source>
</evidence>
<evidence type="ECO:0000313" key="11">
    <source>
        <dbReference type="EMBL" id="MBG9986891.1"/>
    </source>
</evidence>
<evidence type="ECO:0000256" key="5">
    <source>
        <dbReference type="ARBA" id="ARBA00022692"/>
    </source>
</evidence>
<feature type="transmembrane region" description="Helical" evidence="10">
    <location>
        <begin position="144"/>
        <end position="164"/>
    </location>
</feature>
<keyword evidence="12" id="KW-1185">Reference proteome</keyword>
<feature type="transmembrane region" description="Helical" evidence="10">
    <location>
        <begin position="359"/>
        <end position="383"/>
    </location>
</feature>
<name>A0ABS0LRV5_9LACT</name>
<feature type="transmembrane region" description="Helical" evidence="10">
    <location>
        <begin position="242"/>
        <end position="261"/>
    </location>
</feature>
<keyword evidence="6" id="KW-0630">Potassium</keyword>
<dbReference type="InterPro" id="IPR004772">
    <property type="entry name" value="TrkH"/>
</dbReference>
<dbReference type="PANTHER" id="PTHR32024">
    <property type="entry name" value="TRK SYSTEM POTASSIUM UPTAKE PROTEIN TRKG-RELATED"/>
    <property type="match status" value="1"/>
</dbReference>
<keyword evidence="7 10" id="KW-1133">Transmembrane helix</keyword>
<evidence type="ECO:0000256" key="1">
    <source>
        <dbReference type="ARBA" id="ARBA00004651"/>
    </source>
</evidence>
<feature type="transmembrane region" description="Helical" evidence="10">
    <location>
        <begin position="204"/>
        <end position="230"/>
    </location>
</feature>
<feature type="transmembrane region" description="Helical" evidence="10">
    <location>
        <begin position="306"/>
        <end position="339"/>
    </location>
</feature>
<evidence type="ECO:0000256" key="10">
    <source>
        <dbReference type="SAM" id="Phobius"/>
    </source>
</evidence>
<feature type="transmembrane region" description="Helical" evidence="10">
    <location>
        <begin position="89"/>
        <end position="113"/>
    </location>
</feature>
<gene>
    <name evidence="11" type="ORF">HZY91_08325</name>
</gene>
<feature type="transmembrane region" description="Helical" evidence="10">
    <location>
        <begin position="420"/>
        <end position="441"/>
    </location>
</feature>
<keyword evidence="4" id="KW-0633">Potassium transport</keyword>
<dbReference type="Proteomes" id="UP000721415">
    <property type="component" value="Unassembled WGS sequence"/>
</dbReference>
<evidence type="ECO:0000256" key="3">
    <source>
        <dbReference type="ARBA" id="ARBA00022475"/>
    </source>
</evidence>
<organism evidence="11 12">
    <name type="scientific">Facklamia lactis</name>
    <dbReference type="NCBI Taxonomy" id="2749967"/>
    <lineage>
        <taxon>Bacteria</taxon>
        <taxon>Bacillati</taxon>
        <taxon>Bacillota</taxon>
        <taxon>Bacilli</taxon>
        <taxon>Lactobacillales</taxon>
        <taxon>Aerococcaceae</taxon>
        <taxon>Facklamia</taxon>
    </lineage>
</organism>
<evidence type="ECO:0000313" key="12">
    <source>
        <dbReference type="Proteomes" id="UP000721415"/>
    </source>
</evidence>
<sequence>MYRKKVAHIIKLYGRQKDKIVEHNPAKLFLFSYLALIIIGALLLNLPIANQSGQSPPFIDSVFTATSAVCVTGLVTLTSATHWTSFGQLVIILLIQIGGIGIMTGAGAISLLINRRFSIRDRLYLAEEKSVNSIKGIVKLTKNIIFLTLFIELIGALLLSFQFVPEFGWLKGIGFSIFYSISAFCNAGFDIIGEASLAPYVDHALVSLTIMGLIICGGLGFSVFIDLFICRKWQRFKLHTKLVLVTTGLLIMIPFLIFLIAEWNNPDTMGHLDLNGKLVASLFQAVTPRTAGFLSIYQDKLTSPSLLVTLFLMFVGGAPAGTAGGLKVTTLTIILLFVYSNIIKRKDTVIFHRRIPKYIINKAISIMVVSIVWIGVVLFLLTLTEPHLSLSDLVYEVVSAYGTVGLSRGITADLSLIGKLLIMVTMIFGKIGPMAMAYVFLTKNASNSYREAEESVMVG</sequence>